<dbReference type="AlphaFoldDB" id="A0A8D9LRK7"/>
<organism evidence="2 3">
    <name type="scientific">Brassica campestris</name>
    <name type="common">Field mustard</name>
    <dbReference type="NCBI Taxonomy" id="3711"/>
    <lineage>
        <taxon>Eukaryota</taxon>
        <taxon>Viridiplantae</taxon>
        <taxon>Streptophyta</taxon>
        <taxon>Embryophyta</taxon>
        <taxon>Tracheophyta</taxon>
        <taxon>Spermatophyta</taxon>
        <taxon>Magnoliopsida</taxon>
        <taxon>eudicotyledons</taxon>
        <taxon>Gunneridae</taxon>
        <taxon>Pentapetalae</taxon>
        <taxon>rosids</taxon>
        <taxon>malvids</taxon>
        <taxon>Brassicales</taxon>
        <taxon>Brassicaceae</taxon>
        <taxon>Brassiceae</taxon>
        <taxon>Brassica</taxon>
    </lineage>
</organism>
<feature type="region of interest" description="Disordered" evidence="1">
    <location>
        <begin position="1"/>
        <end position="32"/>
    </location>
</feature>
<feature type="compositionally biased region" description="Basic residues" evidence="1">
    <location>
        <begin position="122"/>
        <end position="135"/>
    </location>
</feature>
<dbReference type="Proteomes" id="UP000694005">
    <property type="component" value="Chromosome A03"/>
</dbReference>
<proteinExistence type="predicted"/>
<sequence length="144" mass="15705">MKQYTTCADPTESAARRERMRQAEVSGEPEEAARSIVQATFNTPLTPTIDQPVEKVPHAQERIPAVLRLGPPIITDIEEEAESEGRKPVSLEITPAILCLGLPVSTAEAVDIPRQDGPVISAKRKPGRPPGKRKLAPLDSQQLR</sequence>
<dbReference type="Gramene" id="A03p53630.2_BraZ1">
    <property type="protein sequence ID" value="A03p53630.2_BraZ1.CDS"/>
    <property type="gene ID" value="A03g53630.2_BraZ1"/>
</dbReference>
<feature type="region of interest" description="Disordered" evidence="1">
    <location>
        <begin position="115"/>
        <end position="144"/>
    </location>
</feature>
<reference evidence="2 3" key="1">
    <citation type="submission" date="2021-07" db="EMBL/GenBank/DDBJ databases">
        <authorList>
            <consortium name="Genoscope - CEA"/>
            <person name="William W."/>
        </authorList>
    </citation>
    <scope>NUCLEOTIDE SEQUENCE [LARGE SCALE GENOMIC DNA]</scope>
</reference>
<name>A0A8D9LRK7_BRACM</name>
<gene>
    <name evidence="2" type="ORF">BRAPAZ1V2_A03P53630.2</name>
</gene>
<evidence type="ECO:0000256" key="1">
    <source>
        <dbReference type="SAM" id="MobiDB-lite"/>
    </source>
</evidence>
<dbReference type="EMBL" id="LS974619">
    <property type="protein sequence ID" value="CAG7884020.1"/>
    <property type="molecule type" value="Genomic_DNA"/>
</dbReference>
<accession>A0A8D9LRK7</accession>
<evidence type="ECO:0000313" key="3">
    <source>
        <dbReference type="Proteomes" id="UP000694005"/>
    </source>
</evidence>
<protein>
    <submittedName>
        <fullName evidence="2">Uncharacterized protein</fullName>
    </submittedName>
</protein>
<evidence type="ECO:0000313" key="2">
    <source>
        <dbReference type="EMBL" id="CAG7884020.1"/>
    </source>
</evidence>